<sequence>MKECIVISGPDTKLPPEGKECGICLDPFVVPGEKTGHTPVAEIGKEESDINDQTVVYLKPCSQCFFHKECILHWFRGTRVERSTCPNDRSELFVAEPLTEEQVAQRTADELTDYYASDEYEPGSSAMFRIPGREGIYCEEERYILRQVIKEVTSETDISTAPRNENIMVEMLHAIMERLLERSGPIRAVFGEGGHALIQYHVVWDLQVWLLQYRTQFGFVPGKKLREYQQVLSEAIGCENLGTLVEEARLRGFFEAGTSEALTYHGCGISTYYTPGSHLSIRLWGLWYNWCHQFWAG</sequence>
<dbReference type="PROSITE" id="PS50089">
    <property type="entry name" value="ZF_RING_2"/>
    <property type="match status" value="1"/>
</dbReference>
<dbReference type="InterPro" id="IPR013083">
    <property type="entry name" value="Znf_RING/FYVE/PHD"/>
</dbReference>
<dbReference type="GO" id="GO:0008270">
    <property type="term" value="F:zinc ion binding"/>
    <property type="evidence" value="ECO:0007669"/>
    <property type="project" value="UniProtKB-KW"/>
</dbReference>
<dbReference type="Proteomes" id="UP000799770">
    <property type="component" value="Unassembled WGS sequence"/>
</dbReference>
<dbReference type="EMBL" id="ML977338">
    <property type="protein sequence ID" value="KAF2110388.1"/>
    <property type="molecule type" value="Genomic_DNA"/>
</dbReference>
<dbReference type="InterPro" id="IPR001841">
    <property type="entry name" value="Znf_RING"/>
</dbReference>
<feature type="domain" description="RING-type" evidence="2">
    <location>
        <begin position="21"/>
        <end position="89"/>
    </location>
</feature>
<reference evidence="3" key="1">
    <citation type="journal article" date="2020" name="Stud. Mycol.">
        <title>101 Dothideomycetes genomes: a test case for predicting lifestyles and emergence of pathogens.</title>
        <authorList>
            <person name="Haridas S."/>
            <person name="Albert R."/>
            <person name="Binder M."/>
            <person name="Bloem J."/>
            <person name="Labutti K."/>
            <person name="Salamov A."/>
            <person name="Andreopoulos B."/>
            <person name="Baker S."/>
            <person name="Barry K."/>
            <person name="Bills G."/>
            <person name="Bluhm B."/>
            <person name="Cannon C."/>
            <person name="Castanera R."/>
            <person name="Culley D."/>
            <person name="Daum C."/>
            <person name="Ezra D."/>
            <person name="Gonzalez J."/>
            <person name="Henrissat B."/>
            <person name="Kuo A."/>
            <person name="Liang C."/>
            <person name="Lipzen A."/>
            <person name="Lutzoni F."/>
            <person name="Magnuson J."/>
            <person name="Mondo S."/>
            <person name="Nolan M."/>
            <person name="Ohm R."/>
            <person name="Pangilinan J."/>
            <person name="Park H.-J."/>
            <person name="Ramirez L."/>
            <person name="Alfaro M."/>
            <person name="Sun H."/>
            <person name="Tritt A."/>
            <person name="Yoshinaga Y."/>
            <person name="Zwiers L.-H."/>
            <person name="Turgeon B."/>
            <person name="Goodwin S."/>
            <person name="Spatafora J."/>
            <person name="Crous P."/>
            <person name="Grigoriev I."/>
        </authorList>
    </citation>
    <scope>NUCLEOTIDE SEQUENCE</scope>
    <source>
        <strain evidence="3">CBS 627.86</strain>
    </source>
</reference>
<dbReference type="OrthoDB" id="8062037at2759"/>
<protein>
    <recommendedName>
        <fullName evidence="2">RING-type domain-containing protein</fullName>
    </recommendedName>
</protein>
<gene>
    <name evidence="3" type="ORF">BDV96DRAFT_651035</name>
</gene>
<keyword evidence="4" id="KW-1185">Reference proteome</keyword>
<organism evidence="3 4">
    <name type="scientific">Lophiotrema nucula</name>
    <dbReference type="NCBI Taxonomy" id="690887"/>
    <lineage>
        <taxon>Eukaryota</taxon>
        <taxon>Fungi</taxon>
        <taxon>Dikarya</taxon>
        <taxon>Ascomycota</taxon>
        <taxon>Pezizomycotina</taxon>
        <taxon>Dothideomycetes</taxon>
        <taxon>Pleosporomycetidae</taxon>
        <taxon>Pleosporales</taxon>
        <taxon>Lophiotremataceae</taxon>
        <taxon>Lophiotrema</taxon>
    </lineage>
</organism>
<evidence type="ECO:0000313" key="3">
    <source>
        <dbReference type="EMBL" id="KAF2110388.1"/>
    </source>
</evidence>
<evidence type="ECO:0000259" key="2">
    <source>
        <dbReference type="PROSITE" id="PS50089"/>
    </source>
</evidence>
<keyword evidence="1" id="KW-0862">Zinc</keyword>
<dbReference type="SUPFAM" id="SSF57850">
    <property type="entry name" value="RING/U-box"/>
    <property type="match status" value="1"/>
</dbReference>
<name>A0A6A5YW97_9PLEO</name>
<accession>A0A6A5YW97</accession>
<evidence type="ECO:0000256" key="1">
    <source>
        <dbReference type="PROSITE-ProRule" id="PRU00175"/>
    </source>
</evidence>
<keyword evidence="1" id="KW-0863">Zinc-finger</keyword>
<dbReference type="Gene3D" id="3.30.40.10">
    <property type="entry name" value="Zinc/RING finger domain, C3HC4 (zinc finger)"/>
    <property type="match status" value="1"/>
</dbReference>
<evidence type="ECO:0000313" key="4">
    <source>
        <dbReference type="Proteomes" id="UP000799770"/>
    </source>
</evidence>
<proteinExistence type="predicted"/>
<dbReference type="AlphaFoldDB" id="A0A6A5YW97"/>
<keyword evidence="1" id="KW-0479">Metal-binding</keyword>